<sequence>MAHARAAVCMKEPLRFLSQTVPMYVANQGNKAKCSQDPLAQRPLMEQLRQALPVAQTAGQRAHSRDFLPFLKRNRNRGLPGKRRSSRRSDKAGCGEDPGRPRRAIISR</sequence>
<accession>A0AAV7T3G8</accession>
<feature type="compositionally biased region" description="Basic and acidic residues" evidence="1">
    <location>
        <begin position="87"/>
        <end position="100"/>
    </location>
</feature>
<feature type="region of interest" description="Disordered" evidence="1">
    <location>
        <begin position="55"/>
        <end position="108"/>
    </location>
</feature>
<name>A0AAV7T3G8_PLEWA</name>
<dbReference type="EMBL" id="JANPWB010000007">
    <property type="protein sequence ID" value="KAJ1171112.1"/>
    <property type="molecule type" value="Genomic_DNA"/>
</dbReference>
<dbReference type="AlphaFoldDB" id="A0AAV7T3G8"/>
<comment type="caution">
    <text evidence="2">The sequence shown here is derived from an EMBL/GenBank/DDBJ whole genome shotgun (WGS) entry which is preliminary data.</text>
</comment>
<reference evidence="2" key="1">
    <citation type="journal article" date="2022" name="bioRxiv">
        <title>Sequencing and chromosome-scale assembly of the giantPleurodeles waltlgenome.</title>
        <authorList>
            <person name="Brown T."/>
            <person name="Elewa A."/>
            <person name="Iarovenko S."/>
            <person name="Subramanian E."/>
            <person name="Araus A.J."/>
            <person name="Petzold A."/>
            <person name="Susuki M."/>
            <person name="Suzuki K.-i.T."/>
            <person name="Hayashi T."/>
            <person name="Toyoda A."/>
            <person name="Oliveira C."/>
            <person name="Osipova E."/>
            <person name="Leigh N.D."/>
            <person name="Simon A."/>
            <person name="Yun M.H."/>
        </authorList>
    </citation>
    <scope>NUCLEOTIDE SEQUENCE</scope>
    <source>
        <strain evidence="2">20211129_DDA</strain>
        <tissue evidence="2">Liver</tissue>
    </source>
</reference>
<dbReference type="Proteomes" id="UP001066276">
    <property type="component" value="Chromosome 4_1"/>
</dbReference>
<evidence type="ECO:0000313" key="2">
    <source>
        <dbReference type="EMBL" id="KAJ1171112.1"/>
    </source>
</evidence>
<evidence type="ECO:0000256" key="1">
    <source>
        <dbReference type="SAM" id="MobiDB-lite"/>
    </source>
</evidence>
<protein>
    <submittedName>
        <fullName evidence="2">Uncharacterized protein</fullName>
    </submittedName>
</protein>
<feature type="compositionally biased region" description="Basic residues" evidence="1">
    <location>
        <begin position="72"/>
        <end position="86"/>
    </location>
</feature>
<organism evidence="2 3">
    <name type="scientific">Pleurodeles waltl</name>
    <name type="common">Iberian ribbed newt</name>
    <dbReference type="NCBI Taxonomy" id="8319"/>
    <lineage>
        <taxon>Eukaryota</taxon>
        <taxon>Metazoa</taxon>
        <taxon>Chordata</taxon>
        <taxon>Craniata</taxon>
        <taxon>Vertebrata</taxon>
        <taxon>Euteleostomi</taxon>
        <taxon>Amphibia</taxon>
        <taxon>Batrachia</taxon>
        <taxon>Caudata</taxon>
        <taxon>Salamandroidea</taxon>
        <taxon>Salamandridae</taxon>
        <taxon>Pleurodelinae</taxon>
        <taxon>Pleurodeles</taxon>
    </lineage>
</organism>
<evidence type="ECO:0000313" key="3">
    <source>
        <dbReference type="Proteomes" id="UP001066276"/>
    </source>
</evidence>
<proteinExistence type="predicted"/>
<gene>
    <name evidence="2" type="ORF">NDU88_002983</name>
</gene>
<keyword evidence="3" id="KW-1185">Reference proteome</keyword>